<keyword evidence="8" id="KW-0472">Membrane</keyword>
<evidence type="ECO:0000256" key="7">
    <source>
        <dbReference type="ARBA" id="ARBA00022970"/>
    </source>
</evidence>
<evidence type="ECO:0000256" key="4">
    <source>
        <dbReference type="ARBA" id="ARBA00022475"/>
    </source>
</evidence>
<evidence type="ECO:0000256" key="8">
    <source>
        <dbReference type="ARBA" id="ARBA00023136"/>
    </source>
</evidence>
<dbReference type="Gene3D" id="3.40.50.300">
    <property type="entry name" value="P-loop containing nucleotide triphosphate hydrolases"/>
    <property type="match status" value="1"/>
</dbReference>
<dbReference type="PROSITE" id="PS50893">
    <property type="entry name" value="ABC_TRANSPORTER_2"/>
    <property type="match status" value="1"/>
</dbReference>
<evidence type="ECO:0000256" key="9">
    <source>
        <dbReference type="ARBA" id="ARBA00024359"/>
    </source>
</evidence>
<dbReference type="SUPFAM" id="SSF52540">
    <property type="entry name" value="P-loop containing nucleoside triphosphate hydrolases"/>
    <property type="match status" value="1"/>
</dbReference>
<comment type="subcellular location">
    <subcellularLocation>
        <location evidence="1">Cell membrane</location>
        <topology evidence="1">Peripheral membrane protein</topology>
    </subcellularLocation>
</comment>
<protein>
    <recommendedName>
        <fullName evidence="10">Putative hemin import ATP-binding protein HrtA</fullName>
    </recommendedName>
</protein>
<dbReference type="InterPro" id="IPR015854">
    <property type="entry name" value="ABC_transpr_LolD-like"/>
</dbReference>
<sequence>MTAVEIKNVKKVYGKGDAATVALKGVNFEANLGEVVLLMGPSGAGKSTLLTIIGALQSATSGTVKIDGQDITQLKEKDRSRLRLNKLGFVLQAYNLVPYLTVQEQFQLLDRVKKSGNLSQADLKGLLEDLGISGLVTKYPGELSGGQKQRAAIARAMYANPEILLADEPTASLDSARVEEVGQLFKKLAKDRQKAIILVTHDPRLEKYADHIYDMMDGQLTQRK</sequence>
<dbReference type="Pfam" id="PF00005">
    <property type="entry name" value="ABC_tran"/>
    <property type="match status" value="1"/>
</dbReference>
<dbReference type="AlphaFoldDB" id="A0A844FMS6"/>
<dbReference type="InterPro" id="IPR003593">
    <property type="entry name" value="AAA+_ATPase"/>
</dbReference>
<evidence type="ECO:0000313" key="14">
    <source>
        <dbReference type="Proteomes" id="UP000452141"/>
    </source>
</evidence>
<comment type="similarity">
    <text evidence="9">Belongs to the ABC transporter superfamily. HrtA family.</text>
</comment>
<proteinExistence type="inferred from homology"/>
<comment type="subunit">
    <text evidence="2">The complex is composed of two ATP-binding proteins (HrtA), two transmembrane proteins (HrtB) and a solute-binding protein.</text>
</comment>
<keyword evidence="7" id="KW-0029">Amino-acid transport</keyword>
<gene>
    <name evidence="13" type="ORF">FYJ61_03240</name>
</gene>
<dbReference type="GO" id="GO:0022857">
    <property type="term" value="F:transmembrane transporter activity"/>
    <property type="evidence" value="ECO:0007669"/>
    <property type="project" value="UniProtKB-ARBA"/>
</dbReference>
<name>A0A844FMS6_9LACO</name>
<evidence type="ECO:0000313" key="13">
    <source>
        <dbReference type="EMBL" id="MST79512.1"/>
    </source>
</evidence>
<dbReference type="FunFam" id="3.40.50.300:FF:000032">
    <property type="entry name" value="Export ABC transporter ATP-binding protein"/>
    <property type="match status" value="1"/>
</dbReference>
<dbReference type="EMBL" id="VUMW01000006">
    <property type="protein sequence ID" value="MST79512.1"/>
    <property type="molecule type" value="Genomic_DNA"/>
</dbReference>
<dbReference type="SMART" id="SM00382">
    <property type="entry name" value="AAA"/>
    <property type="match status" value="1"/>
</dbReference>
<dbReference type="Proteomes" id="UP000452141">
    <property type="component" value="Unassembled WGS sequence"/>
</dbReference>
<evidence type="ECO:0000256" key="2">
    <source>
        <dbReference type="ARBA" id="ARBA00011131"/>
    </source>
</evidence>
<reference evidence="13 14" key="1">
    <citation type="submission" date="2019-08" db="EMBL/GenBank/DDBJ databases">
        <title>In-depth cultivation of the pig gut microbiome towards novel bacterial diversity and tailored functional studies.</title>
        <authorList>
            <person name="Wylensek D."/>
            <person name="Hitch T.C.A."/>
            <person name="Clavel T."/>
        </authorList>
    </citation>
    <scope>NUCLEOTIDE SEQUENCE [LARGE SCALE GENOMIC DNA]</scope>
    <source>
        <strain evidence="13 14">WCA-470BD-2E</strain>
    </source>
</reference>
<keyword evidence="6 13" id="KW-0067">ATP-binding</keyword>
<dbReference type="GO" id="GO:0005886">
    <property type="term" value="C:plasma membrane"/>
    <property type="evidence" value="ECO:0007669"/>
    <property type="project" value="UniProtKB-SubCell"/>
</dbReference>
<dbReference type="InterPro" id="IPR017911">
    <property type="entry name" value="MacB-like_ATP-bd"/>
</dbReference>
<evidence type="ECO:0000256" key="6">
    <source>
        <dbReference type="ARBA" id="ARBA00022840"/>
    </source>
</evidence>
<organism evidence="13 14">
    <name type="scientific">Lactobacillus equicursoris</name>
    <dbReference type="NCBI Taxonomy" id="420645"/>
    <lineage>
        <taxon>Bacteria</taxon>
        <taxon>Bacillati</taxon>
        <taxon>Bacillota</taxon>
        <taxon>Bacilli</taxon>
        <taxon>Lactobacillales</taxon>
        <taxon>Lactobacillaceae</taxon>
        <taxon>Lactobacillus</taxon>
    </lineage>
</organism>
<dbReference type="GO" id="GO:0005524">
    <property type="term" value="F:ATP binding"/>
    <property type="evidence" value="ECO:0007669"/>
    <property type="project" value="UniProtKB-KW"/>
</dbReference>
<evidence type="ECO:0000256" key="1">
    <source>
        <dbReference type="ARBA" id="ARBA00004202"/>
    </source>
</evidence>
<comment type="caution">
    <text evidence="13">The sequence shown here is derived from an EMBL/GenBank/DDBJ whole genome shotgun (WGS) entry which is preliminary data.</text>
</comment>
<dbReference type="RefSeq" id="WP_154486554.1">
    <property type="nucleotide sequence ID" value="NZ_VUMW01000006.1"/>
</dbReference>
<dbReference type="InterPro" id="IPR027417">
    <property type="entry name" value="P-loop_NTPase"/>
</dbReference>
<comment type="function">
    <text evidence="11">Part of the ABC transporter complex hrt involved in hemin import. Responsible for energy coupling to the transport system.</text>
</comment>
<keyword evidence="5" id="KW-0547">Nucleotide-binding</keyword>
<keyword evidence="3" id="KW-0813">Transport</keyword>
<dbReference type="CDD" id="cd03255">
    <property type="entry name" value="ABC_MJ0796_LolCDE_FtsE"/>
    <property type="match status" value="1"/>
</dbReference>
<evidence type="ECO:0000256" key="5">
    <source>
        <dbReference type="ARBA" id="ARBA00022741"/>
    </source>
</evidence>
<evidence type="ECO:0000259" key="12">
    <source>
        <dbReference type="PROSITE" id="PS50893"/>
    </source>
</evidence>
<dbReference type="GO" id="GO:0098796">
    <property type="term" value="C:membrane protein complex"/>
    <property type="evidence" value="ECO:0007669"/>
    <property type="project" value="UniProtKB-ARBA"/>
</dbReference>
<keyword evidence="4" id="KW-1003">Cell membrane</keyword>
<dbReference type="GO" id="GO:0006865">
    <property type="term" value="P:amino acid transport"/>
    <property type="evidence" value="ECO:0007669"/>
    <property type="project" value="UniProtKB-KW"/>
</dbReference>
<dbReference type="PANTHER" id="PTHR24220:SF666">
    <property type="entry name" value="HEMIN IMPORT ATP-BINDING PROTEIN HRTA-RELATED"/>
    <property type="match status" value="1"/>
</dbReference>
<feature type="domain" description="ABC transporter" evidence="12">
    <location>
        <begin position="4"/>
        <end position="224"/>
    </location>
</feature>
<dbReference type="PROSITE" id="PS00211">
    <property type="entry name" value="ABC_TRANSPORTER_1"/>
    <property type="match status" value="1"/>
</dbReference>
<dbReference type="GO" id="GO:0016887">
    <property type="term" value="F:ATP hydrolysis activity"/>
    <property type="evidence" value="ECO:0007669"/>
    <property type="project" value="InterPro"/>
</dbReference>
<evidence type="ECO:0000256" key="3">
    <source>
        <dbReference type="ARBA" id="ARBA00022448"/>
    </source>
</evidence>
<evidence type="ECO:0000256" key="11">
    <source>
        <dbReference type="ARBA" id="ARBA00024721"/>
    </source>
</evidence>
<dbReference type="PANTHER" id="PTHR24220">
    <property type="entry name" value="IMPORT ATP-BINDING PROTEIN"/>
    <property type="match status" value="1"/>
</dbReference>
<accession>A0A844FMS6</accession>
<evidence type="ECO:0000256" key="10">
    <source>
        <dbReference type="ARBA" id="ARBA00024432"/>
    </source>
</evidence>
<dbReference type="InterPro" id="IPR017871">
    <property type="entry name" value="ABC_transporter-like_CS"/>
</dbReference>
<dbReference type="InterPro" id="IPR003439">
    <property type="entry name" value="ABC_transporter-like_ATP-bd"/>
</dbReference>